<dbReference type="InterPro" id="IPR027417">
    <property type="entry name" value="P-loop_NTPase"/>
</dbReference>
<dbReference type="Gene3D" id="3.40.50.300">
    <property type="entry name" value="P-loop containing nucleotide triphosphate hydrolases"/>
    <property type="match status" value="1"/>
</dbReference>
<dbReference type="Pfam" id="PF07726">
    <property type="entry name" value="AAA_3"/>
    <property type="match status" value="1"/>
</dbReference>
<dbReference type="InterPro" id="IPR050764">
    <property type="entry name" value="CbbQ/NirQ/NorQ/GpvN"/>
</dbReference>
<dbReference type="OrthoDB" id="9808397at2"/>
<protein>
    <submittedName>
        <fullName evidence="2">ATPase family associated with various cellular activities (AAA)</fullName>
    </submittedName>
</protein>
<dbReference type="SUPFAM" id="SSF52540">
    <property type="entry name" value="P-loop containing nucleoside triphosphate hydrolases"/>
    <property type="match status" value="1"/>
</dbReference>
<dbReference type="Proteomes" id="UP000270743">
    <property type="component" value="Unassembled WGS sequence"/>
</dbReference>
<dbReference type="RefSeq" id="WP_126153878.1">
    <property type="nucleotide sequence ID" value="NZ_UZWE01000025.1"/>
</dbReference>
<dbReference type="PRINTS" id="PR00300">
    <property type="entry name" value="CLPPROTEASEA"/>
</dbReference>
<reference evidence="2 3" key="1">
    <citation type="submission" date="2018-12" db="EMBL/GenBank/DDBJ databases">
        <authorList>
            <person name="Criscuolo A."/>
        </authorList>
    </citation>
    <scope>NUCLEOTIDE SEQUENCE [LARGE SCALE GENOMIC DNA]</scope>
    <source>
        <strain evidence="2">ACIP1116241</strain>
    </source>
</reference>
<dbReference type="InterPro" id="IPR003593">
    <property type="entry name" value="AAA+_ATPase"/>
</dbReference>
<dbReference type="SMART" id="SM00382">
    <property type="entry name" value="AAA"/>
    <property type="match status" value="1"/>
</dbReference>
<sequence>MLQDAPAPADWLSRLRDAEAQLNSVVLGQSRAIRLILLSVLARGHVLLAGDVGTGKTTLLRAVARAIGGPYARVEGTVDLLPTDLIYDAHLDDDGKPRIEPGPALSQGEDLSIFFFNEINRARPQVHAMLLRLMAERSLTAFRREYRFPHLQVFADRNQIERDETFELPAAARDRFAMEIPVTVPTARDDRIALAFDTRFHDTDALIGGLSAGVLPYHGLNRLAAQIQAGVHASPALQRYVFDLCDALRDPVRAGLSVQDADMARLVQGGVSPRGMQALVRVARAAAWADGRDAVLPQDVREVFAPVMAHRTFLGPAYEARREILVPALIRAAFDTIPVPAE</sequence>
<keyword evidence="3" id="KW-1185">Reference proteome</keyword>
<dbReference type="PANTHER" id="PTHR42759:SF1">
    <property type="entry name" value="MAGNESIUM-CHELATASE SUBUNIT CHLD"/>
    <property type="match status" value="1"/>
</dbReference>
<evidence type="ECO:0000313" key="3">
    <source>
        <dbReference type="Proteomes" id="UP000270743"/>
    </source>
</evidence>
<dbReference type="Pfam" id="PF17863">
    <property type="entry name" value="AAA_lid_2"/>
    <property type="match status" value="1"/>
</dbReference>
<evidence type="ECO:0000259" key="1">
    <source>
        <dbReference type="SMART" id="SM00382"/>
    </source>
</evidence>
<dbReference type="InterPro" id="IPR001270">
    <property type="entry name" value="ClpA/B"/>
</dbReference>
<dbReference type="CDD" id="cd00009">
    <property type="entry name" value="AAA"/>
    <property type="match status" value="1"/>
</dbReference>
<dbReference type="PIRSF" id="PIRSF002849">
    <property type="entry name" value="AAA_ATPase_chaperone_MoxR_prd"/>
    <property type="match status" value="1"/>
</dbReference>
<dbReference type="InterPro" id="IPR041628">
    <property type="entry name" value="ChlI/MoxR_AAA_lid"/>
</dbReference>
<dbReference type="InterPro" id="IPR011703">
    <property type="entry name" value="ATPase_AAA-3"/>
</dbReference>
<name>A0A3S4ER80_9RHOB</name>
<organism evidence="2 3">
    <name type="scientific">Paracoccus haematequi</name>
    <dbReference type="NCBI Taxonomy" id="2491866"/>
    <lineage>
        <taxon>Bacteria</taxon>
        <taxon>Pseudomonadati</taxon>
        <taxon>Pseudomonadota</taxon>
        <taxon>Alphaproteobacteria</taxon>
        <taxon>Rhodobacterales</taxon>
        <taxon>Paracoccaceae</taxon>
        <taxon>Paracoccus</taxon>
    </lineage>
</organism>
<accession>A0A3S4ER80</accession>
<evidence type="ECO:0000313" key="2">
    <source>
        <dbReference type="EMBL" id="VDS08192.1"/>
    </source>
</evidence>
<dbReference type="AlphaFoldDB" id="A0A3S4ER80"/>
<dbReference type="EMBL" id="UZWE01000025">
    <property type="protein sequence ID" value="VDS08192.1"/>
    <property type="molecule type" value="Genomic_DNA"/>
</dbReference>
<gene>
    <name evidence="2" type="ORF">PARHAE_01375</name>
</gene>
<dbReference type="PANTHER" id="PTHR42759">
    <property type="entry name" value="MOXR FAMILY PROTEIN"/>
    <property type="match status" value="1"/>
</dbReference>
<dbReference type="GO" id="GO:0005524">
    <property type="term" value="F:ATP binding"/>
    <property type="evidence" value="ECO:0007669"/>
    <property type="project" value="InterPro"/>
</dbReference>
<dbReference type="GO" id="GO:0016887">
    <property type="term" value="F:ATP hydrolysis activity"/>
    <property type="evidence" value="ECO:0007669"/>
    <property type="project" value="InterPro"/>
</dbReference>
<dbReference type="Gene3D" id="1.10.8.80">
    <property type="entry name" value="Magnesium chelatase subunit I, C-Terminal domain"/>
    <property type="match status" value="1"/>
</dbReference>
<feature type="domain" description="AAA+ ATPase" evidence="1">
    <location>
        <begin position="42"/>
        <end position="186"/>
    </location>
</feature>
<proteinExistence type="predicted"/>